<dbReference type="EMBL" id="BPLR01004699">
    <property type="protein sequence ID" value="GIX96810.1"/>
    <property type="molecule type" value="Genomic_DNA"/>
</dbReference>
<reference evidence="1 2" key="1">
    <citation type="submission" date="2021-06" db="EMBL/GenBank/DDBJ databases">
        <title>Caerostris extrusa draft genome.</title>
        <authorList>
            <person name="Kono N."/>
            <person name="Arakawa K."/>
        </authorList>
    </citation>
    <scope>NUCLEOTIDE SEQUENCE [LARGE SCALE GENOMIC DNA]</scope>
</reference>
<gene>
    <name evidence="1" type="ORF">CEXT_113801</name>
</gene>
<keyword evidence="2" id="KW-1185">Reference proteome</keyword>
<name>A0AAV4PK75_CAEEX</name>
<accession>A0AAV4PK75</accession>
<dbReference type="Proteomes" id="UP001054945">
    <property type="component" value="Unassembled WGS sequence"/>
</dbReference>
<organism evidence="1 2">
    <name type="scientific">Caerostris extrusa</name>
    <name type="common">Bark spider</name>
    <name type="synonym">Caerostris bankana</name>
    <dbReference type="NCBI Taxonomy" id="172846"/>
    <lineage>
        <taxon>Eukaryota</taxon>
        <taxon>Metazoa</taxon>
        <taxon>Ecdysozoa</taxon>
        <taxon>Arthropoda</taxon>
        <taxon>Chelicerata</taxon>
        <taxon>Arachnida</taxon>
        <taxon>Araneae</taxon>
        <taxon>Araneomorphae</taxon>
        <taxon>Entelegynae</taxon>
        <taxon>Araneoidea</taxon>
        <taxon>Araneidae</taxon>
        <taxon>Caerostris</taxon>
    </lineage>
</organism>
<dbReference type="AlphaFoldDB" id="A0AAV4PK75"/>
<sequence length="89" mass="10160">MHALTISSEFFCGRVLISQTSTQWDREEGILGDLADSGIRKDFISSVKFTWARYKGVQHNRYINRCALFCDGSIGLIGIKYLQTIHMSR</sequence>
<comment type="caution">
    <text evidence="1">The sequence shown here is derived from an EMBL/GenBank/DDBJ whole genome shotgun (WGS) entry which is preliminary data.</text>
</comment>
<proteinExistence type="predicted"/>
<evidence type="ECO:0000313" key="1">
    <source>
        <dbReference type="EMBL" id="GIX96810.1"/>
    </source>
</evidence>
<protein>
    <submittedName>
        <fullName evidence="1">Uncharacterized protein</fullName>
    </submittedName>
</protein>
<evidence type="ECO:0000313" key="2">
    <source>
        <dbReference type="Proteomes" id="UP001054945"/>
    </source>
</evidence>